<gene>
    <name evidence="1" type="ORF">GEOBRER4_n0805</name>
</gene>
<protein>
    <recommendedName>
        <fullName evidence="3">Ankyrin repeat domain-containing protein</fullName>
    </recommendedName>
</protein>
<dbReference type="PROSITE" id="PS51257">
    <property type="entry name" value="PROKAR_LIPOPROTEIN"/>
    <property type="match status" value="1"/>
</dbReference>
<evidence type="ECO:0008006" key="3">
    <source>
        <dbReference type="Google" id="ProtNLM"/>
    </source>
</evidence>
<dbReference type="Proteomes" id="UP000515472">
    <property type="component" value="Chromosome"/>
</dbReference>
<accession>A0A7R7FRX1</accession>
<evidence type="ECO:0000313" key="1">
    <source>
        <dbReference type="EMBL" id="BCO11210.1"/>
    </source>
</evidence>
<dbReference type="Gene3D" id="1.25.40.20">
    <property type="entry name" value="Ankyrin repeat-containing domain"/>
    <property type="match status" value="1"/>
</dbReference>
<name>A0A7R7FRX1_9BACT</name>
<dbReference type="EMBL" id="AP023213">
    <property type="protein sequence ID" value="BCO11210.1"/>
    <property type="molecule type" value="Genomic_DNA"/>
</dbReference>
<organism evidence="1 2">
    <name type="scientific">Citrifermentans bremense</name>
    <dbReference type="NCBI Taxonomy" id="60035"/>
    <lineage>
        <taxon>Bacteria</taxon>
        <taxon>Pseudomonadati</taxon>
        <taxon>Thermodesulfobacteriota</taxon>
        <taxon>Desulfuromonadia</taxon>
        <taxon>Geobacterales</taxon>
        <taxon>Geobacteraceae</taxon>
        <taxon>Citrifermentans</taxon>
    </lineage>
</organism>
<dbReference type="InterPro" id="IPR036770">
    <property type="entry name" value="Ankyrin_rpt-contain_sf"/>
</dbReference>
<proteinExistence type="predicted"/>
<reference evidence="1 2" key="1">
    <citation type="submission" date="2020-06" db="EMBL/GenBank/DDBJ databases">
        <title>Interaction of electrochemicaly active bacteria, Geobacter bremensis R4 on different carbon anode.</title>
        <authorList>
            <person name="Meng L."/>
            <person name="Yoshida N."/>
        </authorList>
    </citation>
    <scope>NUCLEOTIDE SEQUENCE [LARGE SCALE GENOMIC DNA]</scope>
    <source>
        <strain evidence="1 2">R4</strain>
    </source>
</reference>
<dbReference type="AlphaFoldDB" id="A0A7R7FRX1"/>
<sequence length="272" mass="30250">MRGKAWNLRLLLLQLGTFLTCIFGLSCSSTWRGRPMDAEQFFSEKQLTSYRLAQQGETERLVQAVNAGVDLNLPGKEDMTLLGLAVLTADTPAIINLMRAGANPNQVIPNAGSPAILAITHHFNPPRTKAVSALLDGGYDPNQLLSRGTPYLFYFVDYSHWPGLELAIKRGGNINVQRKNGESLLTYLVESSDFPQARDLISKGADVAARGPRGETALREIDFKITEANPAVREGWRELLTMRELILSKLRDPEDRRSVFTDEADEKIRKNP</sequence>
<evidence type="ECO:0000313" key="2">
    <source>
        <dbReference type="Proteomes" id="UP000515472"/>
    </source>
</evidence>
<keyword evidence="2" id="KW-1185">Reference proteome</keyword>
<dbReference type="SUPFAM" id="SSF48403">
    <property type="entry name" value="Ankyrin repeat"/>
    <property type="match status" value="1"/>
</dbReference>